<sequence>MMKKTLSMLLMVSITCLAANAQKLIVGGKIDGGIAYQQIKGPDILSTGSLKTFNIKGIVQMPLKSGFWLEAEPGIANKGGVFYQDALTTTTHITYLELPVNLLHKWNFTNLGKYYLGAGGFGAEGIKGNIKYETPGVATTDKLKFGANNDLRRFDAGLDFITGFEFRNRVTFNMGYKLGLKDIESIPEQDAGTTVMKNKEFTIGLGYIFK</sequence>
<reference evidence="4" key="1">
    <citation type="journal article" date="2019" name="Int. J. Syst. Evol. Microbiol.">
        <title>The Global Catalogue of Microorganisms (GCM) 10K type strain sequencing project: providing services to taxonomists for standard genome sequencing and annotation.</title>
        <authorList>
            <consortium name="The Broad Institute Genomics Platform"/>
            <consortium name="The Broad Institute Genome Sequencing Center for Infectious Disease"/>
            <person name="Wu L."/>
            <person name="Ma J."/>
        </authorList>
    </citation>
    <scope>NUCLEOTIDE SEQUENCE [LARGE SCALE GENOMIC DNA]</scope>
    <source>
        <strain evidence="4">KCTC 22437</strain>
    </source>
</reference>
<dbReference type="Proteomes" id="UP001597557">
    <property type="component" value="Unassembled WGS sequence"/>
</dbReference>
<evidence type="ECO:0000313" key="4">
    <source>
        <dbReference type="Proteomes" id="UP001597557"/>
    </source>
</evidence>
<dbReference type="RefSeq" id="WP_377181553.1">
    <property type="nucleotide sequence ID" value="NZ_JBHUPD010000001.1"/>
</dbReference>
<name>A0ABW5Y743_9SPHI</name>
<protein>
    <submittedName>
        <fullName evidence="3">Porin family protein</fullName>
    </submittedName>
</protein>
<proteinExistence type="predicted"/>
<feature type="signal peptide" evidence="1">
    <location>
        <begin position="1"/>
        <end position="21"/>
    </location>
</feature>
<evidence type="ECO:0000313" key="3">
    <source>
        <dbReference type="EMBL" id="MFD2871154.1"/>
    </source>
</evidence>
<dbReference type="EMBL" id="JBHUPD010000001">
    <property type="protein sequence ID" value="MFD2871154.1"/>
    <property type="molecule type" value="Genomic_DNA"/>
</dbReference>
<organism evidence="3 4">
    <name type="scientific">Mucilaginibacter ximonensis</name>
    <dbReference type="NCBI Taxonomy" id="538021"/>
    <lineage>
        <taxon>Bacteria</taxon>
        <taxon>Pseudomonadati</taxon>
        <taxon>Bacteroidota</taxon>
        <taxon>Sphingobacteriia</taxon>
        <taxon>Sphingobacteriales</taxon>
        <taxon>Sphingobacteriaceae</taxon>
        <taxon>Mucilaginibacter</taxon>
    </lineage>
</organism>
<keyword evidence="4" id="KW-1185">Reference proteome</keyword>
<keyword evidence="1" id="KW-0732">Signal</keyword>
<evidence type="ECO:0000259" key="2">
    <source>
        <dbReference type="Pfam" id="PF13568"/>
    </source>
</evidence>
<dbReference type="InterPro" id="IPR025665">
    <property type="entry name" value="Beta-barrel_OMP_2"/>
</dbReference>
<gene>
    <name evidence="3" type="ORF">ACFS5N_01665</name>
</gene>
<feature type="domain" description="Outer membrane protein beta-barrel" evidence="2">
    <location>
        <begin position="31"/>
        <end position="183"/>
    </location>
</feature>
<dbReference type="Pfam" id="PF13568">
    <property type="entry name" value="OMP_b-brl_2"/>
    <property type="match status" value="1"/>
</dbReference>
<comment type="caution">
    <text evidence="3">The sequence shown here is derived from an EMBL/GenBank/DDBJ whole genome shotgun (WGS) entry which is preliminary data.</text>
</comment>
<accession>A0ABW5Y743</accession>
<feature type="chain" id="PRO_5045616072" evidence="1">
    <location>
        <begin position="22"/>
        <end position="210"/>
    </location>
</feature>
<evidence type="ECO:0000256" key="1">
    <source>
        <dbReference type="SAM" id="SignalP"/>
    </source>
</evidence>